<feature type="region of interest" description="Disordered" evidence="1">
    <location>
        <begin position="47"/>
        <end position="68"/>
    </location>
</feature>
<keyword evidence="3" id="KW-1185">Reference proteome</keyword>
<dbReference type="Gene3D" id="3.50.50.60">
    <property type="entry name" value="FAD/NAD(P)-binding domain"/>
    <property type="match status" value="1"/>
</dbReference>
<feature type="compositionally biased region" description="Basic and acidic residues" evidence="1">
    <location>
        <begin position="59"/>
        <end position="68"/>
    </location>
</feature>
<reference evidence="2 3" key="1">
    <citation type="submission" date="2024-09" db="EMBL/GenBank/DDBJ databases">
        <authorList>
            <person name="Sun Q."/>
            <person name="Mori K."/>
        </authorList>
    </citation>
    <scope>NUCLEOTIDE SEQUENCE [LARGE SCALE GENOMIC DNA]</scope>
    <source>
        <strain evidence="2 3">CCM 4839</strain>
    </source>
</reference>
<dbReference type="EMBL" id="JBHLVF010000005">
    <property type="protein sequence ID" value="MFC0390004.1"/>
    <property type="molecule type" value="Genomic_DNA"/>
</dbReference>
<name>A0ABV6J2A5_9BACL</name>
<dbReference type="Proteomes" id="UP001589818">
    <property type="component" value="Unassembled WGS sequence"/>
</dbReference>
<sequence length="68" mass="7088">MATRLPGIFVAGDAANYPSKLHLIAGAISDAALAINSAKLFLDPTAPKTAQMSSNSTRFTERNKALGL</sequence>
<accession>A0ABV6J2A5</accession>
<dbReference type="SUPFAM" id="SSF51905">
    <property type="entry name" value="FAD/NAD(P)-binding domain"/>
    <property type="match status" value="1"/>
</dbReference>
<protein>
    <recommendedName>
        <fullName evidence="4">FAD/NAD(P)-binding domain-containing protein</fullName>
    </recommendedName>
</protein>
<feature type="compositionally biased region" description="Polar residues" evidence="1">
    <location>
        <begin position="48"/>
        <end position="58"/>
    </location>
</feature>
<organism evidence="2 3">
    <name type="scientific">Paenibacillus mendelii</name>
    <dbReference type="NCBI Taxonomy" id="206163"/>
    <lineage>
        <taxon>Bacteria</taxon>
        <taxon>Bacillati</taxon>
        <taxon>Bacillota</taxon>
        <taxon>Bacilli</taxon>
        <taxon>Bacillales</taxon>
        <taxon>Paenibacillaceae</taxon>
        <taxon>Paenibacillus</taxon>
    </lineage>
</organism>
<comment type="caution">
    <text evidence="2">The sequence shown here is derived from an EMBL/GenBank/DDBJ whole genome shotgun (WGS) entry which is preliminary data.</text>
</comment>
<evidence type="ECO:0000313" key="3">
    <source>
        <dbReference type="Proteomes" id="UP001589818"/>
    </source>
</evidence>
<proteinExistence type="predicted"/>
<evidence type="ECO:0000313" key="2">
    <source>
        <dbReference type="EMBL" id="MFC0390004.1"/>
    </source>
</evidence>
<evidence type="ECO:0008006" key="4">
    <source>
        <dbReference type="Google" id="ProtNLM"/>
    </source>
</evidence>
<dbReference type="InterPro" id="IPR036188">
    <property type="entry name" value="FAD/NAD-bd_sf"/>
</dbReference>
<dbReference type="RefSeq" id="WP_204822150.1">
    <property type="nucleotide sequence ID" value="NZ_JANHOF010000005.1"/>
</dbReference>
<evidence type="ECO:0000256" key="1">
    <source>
        <dbReference type="SAM" id="MobiDB-lite"/>
    </source>
</evidence>
<gene>
    <name evidence="2" type="ORF">ACFFJ8_01310</name>
</gene>